<reference evidence="9 10" key="1">
    <citation type="submission" date="2022-05" db="EMBL/GenBank/DDBJ databases">
        <title>S8-45 Sphingomonas ultraviolaceadurans.</title>
        <authorList>
            <person name="Liu Y."/>
        </authorList>
    </citation>
    <scope>NUCLEOTIDE SEQUENCE [LARGE SCALE GENOMIC DNA]</scope>
    <source>
        <strain evidence="9 10">S8-45</strain>
    </source>
</reference>
<dbReference type="SUPFAM" id="SSF143081">
    <property type="entry name" value="BB1717-like"/>
    <property type="match status" value="1"/>
</dbReference>
<dbReference type="EMBL" id="CP097253">
    <property type="protein sequence ID" value="UUR09372.1"/>
    <property type="molecule type" value="Genomic_DNA"/>
</dbReference>
<evidence type="ECO:0000256" key="8">
    <source>
        <dbReference type="RuleBase" id="RU364100"/>
    </source>
</evidence>
<keyword evidence="3" id="KW-0227">DNA damage</keyword>
<dbReference type="RefSeq" id="WP_249505139.1">
    <property type="nucleotide sequence ID" value="NZ_CP097253.1"/>
</dbReference>
<dbReference type="PANTHER" id="PTHR13604:SF0">
    <property type="entry name" value="ABASIC SITE PROCESSING PROTEIN HMCES"/>
    <property type="match status" value="1"/>
</dbReference>
<evidence type="ECO:0000256" key="7">
    <source>
        <dbReference type="ARBA" id="ARBA00023239"/>
    </source>
</evidence>
<name>A0ABY5MY57_9SPHN</name>
<comment type="similarity">
    <text evidence="1 8">Belongs to the SOS response-associated peptidase family.</text>
</comment>
<gene>
    <name evidence="9" type="ORF">M1K48_07100</name>
</gene>
<proteinExistence type="inferred from homology"/>
<evidence type="ECO:0000256" key="4">
    <source>
        <dbReference type="ARBA" id="ARBA00022801"/>
    </source>
</evidence>
<dbReference type="Proteomes" id="UP000831921">
    <property type="component" value="Chromosome"/>
</dbReference>
<evidence type="ECO:0000256" key="1">
    <source>
        <dbReference type="ARBA" id="ARBA00008136"/>
    </source>
</evidence>
<dbReference type="PANTHER" id="PTHR13604">
    <property type="entry name" value="DC12-RELATED"/>
    <property type="match status" value="1"/>
</dbReference>
<dbReference type="Pfam" id="PF02586">
    <property type="entry name" value="SRAP"/>
    <property type="match status" value="1"/>
</dbReference>
<evidence type="ECO:0000313" key="9">
    <source>
        <dbReference type="EMBL" id="UUR09372.1"/>
    </source>
</evidence>
<evidence type="ECO:0000256" key="5">
    <source>
        <dbReference type="ARBA" id="ARBA00023124"/>
    </source>
</evidence>
<keyword evidence="7" id="KW-0456">Lyase</keyword>
<accession>A0ABY5MY57</accession>
<dbReference type="Gene3D" id="3.90.1680.10">
    <property type="entry name" value="SOS response associated peptidase-like"/>
    <property type="match status" value="1"/>
</dbReference>
<dbReference type="EC" id="3.4.-.-" evidence="8"/>
<evidence type="ECO:0000256" key="3">
    <source>
        <dbReference type="ARBA" id="ARBA00022763"/>
    </source>
</evidence>
<evidence type="ECO:0000313" key="10">
    <source>
        <dbReference type="Proteomes" id="UP000831921"/>
    </source>
</evidence>
<keyword evidence="5" id="KW-0190">Covalent protein-DNA linkage</keyword>
<keyword evidence="10" id="KW-1185">Reference proteome</keyword>
<dbReference type="InterPro" id="IPR003738">
    <property type="entry name" value="SRAP"/>
</dbReference>
<protein>
    <recommendedName>
        <fullName evidence="8">Abasic site processing protein</fullName>
        <ecNumber evidence="8">3.4.-.-</ecNumber>
    </recommendedName>
</protein>
<sequence>MCNDYANRVAFAEYQAALRDAGMPIVSPLGPPNLEPRDDIWPSESAPVFRAAEGGVELAPLTWGFEPSSPKGRRVINFKSEGRSFANSKRCLVPASHFYEFKGSKPPKSKYKFSLVGEPWFCFAGLWRSGDQEGANSSFTLLTTAPGLDVAPIHGRQMVVLRQSDWRAWLELTKPEAELLAPLPAGSLHVEQVR</sequence>
<evidence type="ECO:0000256" key="6">
    <source>
        <dbReference type="ARBA" id="ARBA00023125"/>
    </source>
</evidence>
<evidence type="ECO:0000256" key="2">
    <source>
        <dbReference type="ARBA" id="ARBA00022670"/>
    </source>
</evidence>
<keyword evidence="2 8" id="KW-0645">Protease</keyword>
<keyword evidence="6" id="KW-0238">DNA-binding</keyword>
<organism evidence="9 10">
    <name type="scientific">Sphingomonas glaciei</name>
    <dbReference type="NCBI Taxonomy" id="2938948"/>
    <lineage>
        <taxon>Bacteria</taxon>
        <taxon>Pseudomonadati</taxon>
        <taxon>Pseudomonadota</taxon>
        <taxon>Alphaproteobacteria</taxon>
        <taxon>Sphingomonadales</taxon>
        <taxon>Sphingomonadaceae</taxon>
        <taxon>Sphingomonas</taxon>
    </lineage>
</organism>
<keyword evidence="4 8" id="KW-0378">Hydrolase</keyword>
<dbReference type="InterPro" id="IPR036590">
    <property type="entry name" value="SRAP-like"/>
</dbReference>